<dbReference type="AlphaFoldDB" id="A0A8E2JAW5"/>
<proteinExistence type="inferred from homology"/>
<name>A0A8E2JAW5_9PEZI</name>
<keyword evidence="3 11" id="KW-0813">Transport</keyword>
<evidence type="ECO:0000256" key="7">
    <source>
        <dbReference type="ARBA" id="ARBA00022989"/>
    </source>
</evidence>
<evidence type="ECO:0000256" key="12">
    <source>
        <dbReference type="SAM" id="MobiDB-lite"/>
    </source>
</evidence>
<dbReference type="InterPro" id="IPR018108">
    <property type="entry name" value="MCP_transmembrane"/>
</dbReference>
<dbReference type="GO" id="GO:0022857">
    <property type="term" value="F:transmembrane transporter activity"/>
    <property type="evidence" value="ECO:0007669"/>
    <property type="project" value="TreeGrafter"/>
</dbReference>
<organism evidence="13 14">
    <name type="scientific">Lepidopterella palustris CBS 459.81</name>
    <dbReference type="NCBI Taxonomy" id="1314670"/>
    <lineage>
        <taxon>Eukaryota</taxon>
        <taxon>Fungi</taxon>
        <taxon>Dikarya</taxon>
        <taxon>Ascomycota</taxon>
        <taxon>Pezizomycotina</taxon>
        <taxon>Dothideomycetes</taxon>
        <taxon>Pleosporomycetidae</taxon>
        <taxon>Mytilinidiales</taxon>
        <taxon>Argynnaceae</taxon>
        <taxon>Lepidopterella</taxon>
    </lineage>
</organism>
<evidence type="ECO:0000256" key="6">
    <source>
        <dbReference type="ARBA" id="ARBA00022792"/>
    </source>
</evidence>
<protein>
    <submittedName>
        <fullName evidence="13">Putative mitochondrial carrier protein</fullName>
    </submittedName>
</protein>
<keyword evidence="8" id="KW-0496">Mitochondrion</keyword>
<evidence type="ECO:0000256" key="11">
    <source>
        <dbReference type="RuleBase" id="RU000488"/>
    </source>
</evidence>
<comment type="similarity">
    <text evidence="2 11">Belongs to the mitochondrial carrier (TC 2.A.29) family.</text>
</comment>
<evidence type="ECO:0000256" key="9">
    <source>
        <dbReference type="ARBA" id="ARBA00023136"/>
    </source>
</evidence>
<evidence type="ECO:0000256" key="1">
    <source>
        <dbReference type="ARBA" id="ARBA00004225"/>
    </source>
</evidence>
<gene>
    <name evidence="13" type="ORF">K432DRAFT_385876</name>
</gene>
<dbReference type="Gene3D" id="1.50.40.10">
    <property type="entry name" value="Mitochondrial carrier domain"/>
    <property type="match status" value="1"/>
</dbReference>
<feature type="compositionally biased region" description="Basic and acidic residues" evidence="12">
    <location>
        <begin position="17"/>
        <end position="26"/>
    </location>
</feature>
<evidence type="ECO:0000313" key="14">
    <source>
        <dbReference type="Proteomes" id="UP000250266"/>
    </source>
</evidence>
<dbReference type="PROSITE" id="PS50920">
    <property type="entry name" value="SOLCAR"/>
    <property type="match status" value="1"/>
</dbReference>
<dbReference type="EMBL" id="KV745266">
    <property type="protein sequence ID" value="OCK75860.1"/>
    <property type="molecule type" value="Genomic_DNA"/>
</dbReference>
<evidence type="ECO:0000313" key="13">
    <source>
        <dbReference type="EMBL" id="OCK75860.1"/>
    </source>
</evidence>
<evidence type="ECO:0000256" key="5">
    <source>
        <dbReference type="ARBA" id="ARBA00022737"/>
    </source>
</evidence>
<keyword evidence="14" id="KW-1185">Reference proteome</keyword>
<dbReference type="OrthoDB" id="3364892at2759"/>
<evidence type="ECO:0000256" key="3">
    <source>
        <dbReference type="ARBA" id="ARBA00022448"/>
    </source>
</evidence>
<keyword evidence="7" id="KW-1133">Transmembrane helix</keyword>
<evidence type="ECO:0000256" key="8">
    <source>
        <dbReference type="ARBA" id="ARBA00023128"/>
    </source>
</evidence>
<accession>A0A8E2JAW5</accession>
<dbReference type="GO" id="GO:0031966">
    <property type="term" value="C:mitochondrial membrane"/>
    <property type="evidence" value="ECO:0007669"/>
    <property type="project" value="UniProtKB-SubCell"/>
</dbReference>
<evidence type="ECO:0000256" key="10">
    <source>
        <dbReference type="PROSITE-ProRule" id="PRU00282"/>
    </source>
</evidence>
<dbReference type="PANTHER" id="PTHR45624">
    <property type="entry name" value="MITOCHONDRIAL BASIC AMINO ACIDS TRANSPORTER-RELATED"/>
    <property type="match status" value="1"/>
</dbReference>
<keyword evidence="4 10" id="KW-0812">Transmembrane</keyword>
<evidence type="ECO:0000256" key="4">
    <source>
        <dbReference type="ARBA" id="ARBA00022692"/>
    </source>
</evidence>
<keyword evidence="5" id="KW-0677">Repeat</keyword>
<dbReference type="PANTHER" id="PTHR45624:SF26">
    <property type="entry name" value="CARRIER PROTEIN, PUTATIVE (AFU_ORTHOLOGUE AFUA_1G07710)-RELATED"/>
    <property type="match status" value="1"/>
</dbReference>
<keyword evidence="9 10" id="KW-0472">Membrane</keyword>
<dbReference type="SUPFAM" id="SSF103506">
    <property type="entry name" value="Mitochondrial carrier"/>
    <property type="match status" value="1"/>
</dbReference>
<dbReference type="InterPro" id="IPR023395">
    <property type="entry name" value="MCP_dom_sf"/>
</dbReference>
<dbReference type="InterPro" id="IPR050567">
    <property type="entry name" value="Mitochondrial_Carrier"/>
</dbReference>
<sequence length="396" mass="44538">MTTASAGRPSNAATRPNRGDEPDLTKKPQANAATGATAAGMRAVTAQAVAFYFRAPIKAFFRSRIDYMGYARAINPSVQANLGWSWRITTPALLAHAVKTHGWMFLPNQVLPPLLANTVVGAVLYTSYLQALSALHTPSSRSTKRIYPPPPISHTFTAGFIAGSIQSLIAAPLDALQVRFRTSDMLSGKYNSMWHYASHKLHSIGLRGIFAGWTLSLLKDSLGSAIFFSTFEYIKSQSYYAFITRWYGDYSPTTLHEDGKPVIKPNYALEPFFLLLAGIAASLTQQALQHPLNELQNVHYNRLEALDLRAHDEARPRRIMRRYYHAYEKTFEQCWRLARRAGGWRRYLYRGFVMGTVRQVPSTSAGLIVFELVRKKYAFESDEVRIQKDGYDILLT</sequence>
<dbReference type="Proteomes" id="UP000250266">
    <property type="component" value="Unassembled WGS sequence"/>
</dbReference>
<dbReference type="Pfam" id="PF00153">
    <property type="entry name" value="Mito_carr"/>
    <property type="match status" value="1"/>
</dbReference>
<feature type="region of interest" description="Disordered" evidence="12">
    <location>
        <begin position="1"/>
        <end position="29"/>
    </location>
</feature>
<keyword evidence="6" id="KW-0999">Mitochondrion inner membrane</keyword>
<evidence type="ECO:0000256" key="2">
    <source>
        <dbReference type="ARBA" id="ARBA00006375"/>
    </source>
</evidence>
<feature type="repeat" description="Solcar" evidence="10">
    <location>
        <begin position="150"/>
        <end position="237"/>
    </location>
</feature>
<comment type="subcellular location">
    <subcellularLocation>
        <location evidence="1">Mitochondrion membrane</location>
        <topology evidence="1">Multi-pass membrane protein</topology>
    </subcellularLocation>
</comment>
<reference evidence="13 14" key="1">
    <citation type="journal article" date="2016" name="Nat. Commun.">
        <title>Ectomycorrhizal ecology is imprinted in the genome of the dominant symbiotic fungus Cenococcum geophilum.</title>
        <authorList>
            <consortium name="DOE Joint Genome Institute"/>
            <person name="Peter M."/>
            <person name="Kohler A."/>
            <person name="Ohm R.A."/>
            <person name="Kuo A."/>
            <person name="Krutzmann J."/>
            <person name="Morin E."/>
            <person name="Arend M."/>
            <person name="Barry K.W."/>
            <person name="Binder M."/>
            <person name="Choi C."/>
            <person name="Clum A."/>
            <person name="Copeland A."/>
            <person name="Grisel N."/>
            <person name="Haridas S."/>
            <person name="Kipfer T."/>
            <person name="LaButti K."/>
            <person name="Lindquist E."/>
            <person name="Lipzen A."/>
            <person name="Maire R."/>
            <person name="Meier B."/>
            <person name="Mihaltcheva S."/>
            <person name="Molinier V."/>
            <person name="Murat C."/>
            <person name="Poggeler S."/>
            <person name="Quandt C.A."/>
            <person name="Sperisen C."/>
            <person name="Tritt A."/>
            <person name="Tisserant E."/>
            <person name="Crous P.W."/>
            <person name="Henrissat B."/>
            <person name="Nehls U."/>
            <person name="Egli S."/>
            <person name="Spatafora J.W."/>
            <person name="Grigoriev I.V."/>
            <person name="Martin F.M."/>
        </authorList>
    </citation>
    <scope>NUCLEOTIDE SEQUENCE [LARGE SCALE GENOMIC DNA]</scope>
    <source>
        <strain evidence="13 14">CBS 459.81</strain>
    </source>
</reference>